<dbReference type="InterPro" id="IPR029045">
    <property type="entry name" value="ClpP/crotonase-like_dom_sf"/>
</dbReference>
<dbReference type="PANTHER" id="PTHR43802:SF1">
    <property type="entry name" value="IP11341P-RELATED"/>
    <property type="match status" value="1"/>
</dbReference>
<evidence type="ECO:0000256" key="1">
    <source>
        <dbReference type="ARBA" id="ARBA00005254"/>
    </source>
</evidence>
<dbReference type="Proteomes" id="UP000255367">
    <property type="component" value="Unassembled WGS sequence"/>
</dbReference>
<reference evidence="2 3" key="1">
    <citation type="submission" date="2018-06" db="EMBL/GenBank/DDBJ databases">
        <authorList>
            <consortium name="Pathogen Informatics"/>
            <person name="Doyle S."/>
        </authorList>
    </citation>
    <scope>NUCLEOTIDE SEQUENCE [LARGE SCALE GENOMIC DNA]</scope>
    <source>
        <strain evidence="2 3">NCTC12020</strain>
    </source>
</reference>
<dbReference type="AlphaFoldDB" id="A0A380NJ27"/>
<sequence>MEYTNILYSVENKIATITFNRPEVQNGFNIPMCNEILDAIEQTEANPEARVLLINAVGKVFSVGGDLSEMKRAVEEDDQQSLVAIAELVMQISFAMKKMSKPVVMSTDGAVAGAAFNMVLAADMCIASTNSRFIQAFVNVGLAPDAGGMFLLTRAIGMNRAMHLAMTGEAVTAEKAKEYGFVYKVCEPELLVKTTDRLCTRLAKGPELSYKAMKEQMWAAFFSGWDEYAKLEVELQTYLGFSEDFKEGVRAFSERRRPNFQGK</sequence>
<dbReference type="NCBIfam" id="NF005575">
    <property type="entry name" value="PRK07260.1"/>
    <property type="match status" value="1"/>
</dbReference>
<dbReference type="PANTHER" id="PTHR43802">
    <property type="entry name" value="ENOYL-COA HYDRATASE"/>
    <property type="match status" value="1"/>
</dbReference>
<dbReference type="InterPro" id="IPR014748">
    <property type="entry name" value="Enoyl-CoA_hydra_C"/>
</dbReference>
<keyword evidence="3" id="KW-1185">Reference proteome</keyword>
<keyword evidence="2" id="KW-0456">Lyase</keyword>
<dbReference type="GO" id="GO:0016829">
    <property type="term" value="F:lyase activity"/>
    <property type="evidence" value="ECO:0007669"/>
    <property type="project" value="UniProtKB-KW"/>
</dbReference>
<dbReference type="SUPFAM" id="SSF52096">
    <property type="entry name" value="ClpP/crotonase"/>
    <property type="match status" value="1"/>
</dbReference>
<gene>
    <name evidence="2" type="primary">scpB_2</name>
    <name evidence="2" type="ORF">NCTC12020_00724</name>
</gene>
<dbReference type="RefSeq" id="WP_115309950.1">
    <property type="nucleotide sequence ID" value="NZ_UHIO01000001.1"/>
</dbReference>
<evidence type="ECO:0000313" key="2">
    <source>
        <dbReference type="EMBL" id="SUP41964.1"/>
    </source>
</evidence>
<accession>A0A380NJ27</accession>
<dbReference type="EMBL" id="UHIO01000001">
    <property type="protein sequence ID" value="SUP41964.1"/>
    <property type="molecule type" value="Genomic_DNA"/>
</dbReference>
<dbReference type="Gene3D" id="3.90.226.10">
    <property type="entry name" value="2-enoyl-CoA Hydratase, Chain A, domain 1"/>
    <property type="match status" value="1"/>
</dbReference>
<comment type="similarity">
    <text evidence="1">Belongs to the enoyl-CoA hydratase/isomerase family.</text>
</comment>
<dbReference type="CDD" id="cd06558">
    <property type="entry name" value="crotonase-like"/>
    <property type="match status" value="1"/>
</dbReference>
<protein>
    <submittedName>
        <fullName evidence="2">Methylmalonyl-CoA decarboxylase</fullName>
        <ecNumber evidence="2">4.1.1.41</ecNumber>
    </submittedName>
</protein>
<organism evidence="2 3">
    <name type="scientific">Veillonella criceti</name>
    <dbReference type="NCBI Taxonomy" id="103891"/>
    <lineage>
        <taxon>Bacteria</taxon>
        <taxon>Bacillati</taxon>
        <taxon>Bacillota</taxon>
        <taxon>Negativicutes</taxon>
        <taxon>Veillonellales</taxon>
        <taxon>Veillonellaceae</taxon>
        <taxon>Veillonella</taxon>
    </lineage>
</organism>
<name>A0A380NJ27_9FIRM</name>
<dbReference type="InterPro" id="IPR001753">
    <property type="entry name" value="Enoyl-CoA_hydra/iso"/>
</dbReference>
<dbReference type="Gene3D" id="1.10.12.10">
    <property type="entry name" value="Lyase 2-enoyl-coa Hydratase, Chain A, domain 2"/>
    <property type="match status" value="1"/>
</dbReference>
<evidence type="ECO:0000313" key="3">
    <source>
        <dbReference type="Proteomes" id="UP000255367"/>
    </source>
</evidence>
<dbReference type="OrthoDB" id="9771883at2"/>
<dbReference type="EC" id="4.1.1.41" evidence="2"/>
<proteinExistence type="inferred from homology"/>
<dbReference type="Pfam" id="PF00378">
    <property type="entry name" value="ECH_1"/>
    <property type="match status" value="1"/>
</dbReference>